<feature type="region of interest" description="Disordered" evidence="1">
    <location>
        <begin position="168"/>
        <end position="205"/>
    </location>
</feature>
<protein>
    <submittedName>
        <fullName evidence="2">Uncharacterized protein</fullName>
    </submittedName>
</protein>
<gene>
    <name evidence="2" type="ORF">BD410DRAFT_844147</name>
</gene>
<evidence type="ECO:0000313" key="3">
    <source>
        <dbReference type="Proteomes" id="UP000294933"/>
    </source>
</evidence>
<feature type="compositionally biased region" description="Basic and acidic residues" evidence="1">
    <location>
        <begin position="172"/>
        <end position="185"/>
    </location>
</feature>
<dbReference type="VEuPathDB" id="FungiDB:BD410DRAFT_844147"/>
<reference evidence="2 3" key="1">
    <citation type="submission" date="2018-06" db="EMBL/GenBank/DDBJ databases">
        <title>A transcriptomic atlas of mushroom development highlights an independent origin of complex multicellularity.</title>
        <authorList>
            <consortium name="DOE Joint Genome Institute"/>
            <person name="Krizsan K."/>
            <person name="Almasi E."/>
            <person name="Merenyi Z."/>
            <person name="Sahu N."/>
            <person name="Viragh M."/>
            <person name="Koszo T."/>
            <person name="Mondo S."/>
            <person name="Kiss B."/>
            <person name="Balint B."/>
            <person name="Kues U."/>
            <person name="Barry K."/>
            <person name="Hegedus J.C."/>
            <person name="Henrissat B."/>
            <person name="Johnson J."/>
            <person name="Lipzen A."/>
            <person name="Ohm R."/>
            <person name="Nagy I."/>
            <person name="Pangilinan J."/>
            <person name="Yan J."/>
            <person name="Xiong Y."/>
            <person name="Grigoriev I.V."/>
            <person name="Hibbett D.S."/>
            <person name="Nagy L.G."/>
        </authorList>
    </citation>
    <scope>NUCLEOTIDE SEQUENCE [LARGE SCALE GENOMIC DNA]</scope>
    <source>
        <strain evidence="2 3">SZMC22713</strain>
    </source>
</reference>
<feature type="region of interest" description="Disordered" evidence="1">
    <location>
        <begin position="119"/>
        <end position="146"/>
    </location>
</feature>
<proteinExistence type="predicted"/>
<evidence type="ECO:0000313" key="2">
    <source>
        <dbReference type="EMBL" id="TDL16804.1"/>
    </source>
</evidence>
<evidence type="ECO:0000256" key="1">
    <source>
        <dbReference type="SAM" id="MobiDB-lite"/>
    </source>
</evidence>
<dbReference type="AlphaFoldDB" id="A0A4Y7PN23"/>
<name>A0A4Y7PN23_9AGAM</name>
<dbReference type="EMBL" id="ML170235">
    <property type="protein sequence ID" value="TDL16804.1"/>
    <property type="molecule type" value="Genomic_DNA"/>
</dbReference>
<sequence length="205" mass="22404">MTKAMCRSGAQGSAAVAPHRKRLAYATPDKGAAEYICEGLTLPELEGTPQNAELGYHHQQYAESANASVMERVPGTLNHDEGNANLYDEQFFVPFDLADLIGNGLPTSTTRDDEMIPLERDGSSSQISPNHHYDPASIKIPRPASPVPTEIIDSDYSYNVHTVHTLPNSARKTMDSGKRAREEVSLHALSTPPNKRIKFTSSSSR</sequence>
<keyword evidence="3" id="KW-1185">Reference proteome</keyword>
<dbReference type="Proteomes" id="UP000294933">
    <property type="component" value="Unassembled WGS sequence"/>
</dbReference>
<organism evidence="2 3">
    <name type="scientific">Rickenella mellea</name>
    <dbReference type="NCBI Taxonomy" id="50990"/>
    <lineage>
        <taxon>Eukaryota</taxon>
        <taxon>Fungi</taxon>
        <taxon>Dikarya</taxon>
        <taxon>Basidiomycota</taxon>
        <taxon>Agaricomycotina</taxon>
        <taxon>Agaricomycetes</taxon>
        <taxon>Hymenochaetales</taxon>
        <taxon>Rickenellaceae</taxon>
        <taxon>Rickenella</taxon>
    </lineage>
</organism>
<accession>A0A4Y7PN23</accession>